<dbReference type="InterPro" id="IPR036259">
    <property type="entry name" value="MFS_trans_sf"/>
</dbReference>
<evidence type="ECO:0000256" key="5">
    <source>
        <dbReference type="SAM" id="Phobius"/>
    </source>
</evidence>
<dbReference type="SUPFAM" id="SSF103473">
    <property type="entry name" value="MFS general substrate transporter"/>
    <property type="match status" value="1"/>
</dbReference>
<dbReference type="PROSITE" id="PS50850">
    <property type="entry name" value="MFS"/>
    <property type="match status" value="1"/>
</dbReference>
<feature type="transmembrane region" description="Helical" evidence="5">
    <location>
        <begin position="294"/>
        <end position="312"/>
    </location>
</feature>
<evidence type="ECO:0000256" key="1">
    <source>
        <dbReference type="ARBA" id="ARBA00004651"/>
    </source>
</evidence>
<dbReference type="PANTHER" id="PTHR23514">
    <property type="entry name" value="BYPASS OF STOP CODON PROTEIN 6"/>
    <property type="match status" value="1"/>
</dbReference>
<evidence type="ECO:0000256" key="4">
    <source>
        <dbReference type="ARBA" id="ARBA00023136"/>
    </source>
</evidence>
<dbReference type="Proteomes" id="UP001592531">
    <property type="component" value="Unassembled WGS sequence"/>
</dbReference>
<evidence type="ECO:0000313" key="8">
    <source>
        <dbReference type="Proteomes" id="UP001592531"/>
    </source>
</evidence>
<dbReference type="InterPro" id="IPR051788">
    <property type="entry name" value="MFS_Transporter"/>
</dbReference>
<sequence length="415" mass="42916">MAALSAEDSAGDSAEDSAELPARLRQARTALLVSYLAQGTVFALLVSRITAIQTQYGMSDGTLTVYLAAVPILAGVGSISMEQVVKKTSPRAVLRIVQPLTCLTLVGVGAGHQQWQAAVAMAAFGLCVGGLDASQAMSGVALQHRSGRSIMQGFYAAYSLGGIVGASLAWAEAHWHWGLLSLYGYSALVVVPVVIVASGKYAGPAELGKAVAEAAQAAARSIPWKPLLPLCLAMTMAYIGDATVSNWSGKFIQDGLHSSSDQMTALPYDAYMVVMLLGRLLGDGRVQRWGSVRTVQLGTVVCAAGFLLVSLAPNPWTAVVAFGLVGLGISVVVPQVFAAGGRLFPSASDAAVARLNIFNYVGFLVGSPLVGALAGGLNYRIAMLVPMVLVLLILLVARSFGARAAVPAEADTVAV</sequence>
<comment type="subcellular location">
    <subcellularLocation>
        <location evidence="1">Cell membrane</location>
        <topology evidence="1">Multi-pass membrane protein</topology>
    </subcellularLocation>
</comment>
<comment type="caution">
    <text evidence="7">The sequence shown here is derived from an EMBL/GenBank/DDBJ whole genome shotgun (WGS) entry which is preliminary data.</text>
</comment>
<dbReference type="RefSeq" id="WP_380537118.1">
    <property type="nucleotide sequence ID" value="NZ_JBHFAB010000011.1"/>
</dbReference>
<protein>
    <submittedName>
        <fullName evidence="7">MFS transporter</fullName>
    </submittedName>
</protein>
<name>A0ABV6VX37_9ACTN</name>
<accession>A0ABV6VX37</accession>
<dbReference type="Gene3D" id="1.20.1250.20">
    <property type="entry name" value="MFS general substrate transporter like domains"/>
    <property type="match status" value="2"/>
</dbReference>
<feature type="domain" description="Major facilitator superfamily (MFS) profile" evidence="6">
    <location>
        <begin position="226"/>
        <end position="415"/>
    </location>
</feature>
<keyword evidence="2 5" id="KW-0812">Transmembrane</keyword>
<keyword evidence="4 5" id="KW-0472">Membrane</keyword>
<evidence type="ECO:0000256" key="2">
    <source>
        <dbReference type="ARBA" id="ARBA00022692"/>
    </source>
</evidence>
<organism evidence="7 8">
    <name type="scientific">Streptacidiphilus cavernicola</name>
    <dbReference type="NCBI Taxonomy" id="3342716"/>
    <lineage>
        <taxon>Bacteria</taxon>
        <taxon>Bacillati</taxon>
        <taxon>Actinomycetota</taxon>
        <taxon>Actinomycetes</taxon>
        <taxon>Kitasatosporales</taxon>
        <taxon>Streptomycetaceae</taxon>
        <taxon>Streptacidiphilus</taxon>
    </lineage>
</organism>
<dbReference type="InterPro" id="IPR011701">
    <property type="entry name" value="MFS"/>
</dbReference>
<proteinExistence type="predicted"/>
<keyword evidence="8" id="KW-1185">Reference proteome</keyword>
<evidence type="ECO:0000259" key="6">
    <source>
        <dbReference type="PROSITE" id="PS50850"/>
    </source>
</evidence>
<feature type="transmembrane region" description="Helical" evidence="5">
    <location>
        <begin position="177"/>
        <end position="197"/>
    </location>
</feature>
<feature type="transmembrane region" description="Helical" evidence="5">
    <location>
        <begin position="63"/>
        <end position="80"/>
    </location>
</feature>
<feature type="transmembrane region" description="Helical" evidence="5">
    <location>
        <begin position="379"/>
        <end position="397"/>
    </location>
</feature>
<gene>
    <name evidence="7" type="ORF">ACEZDE_17030</name>
</gene>
<feature type="transmembrane region" description="Helical" evidence="5">
    <location>
        <begin position="117"/>
        <end position="142"/>
    </location>
</feature>
<evidence type="ECO:0000256" key="3">
    <source>
        <dbReference type="ARBA" id="ARBA00022989"/>
    </source>
</evidence>
<feature type="transmembrane region" description="Helical" evidence="5">
    <location>
        <begin position="318"/>
        <end position="339"/>
    </location>
</feature>
<keyword evidence="3 5" id="KW-1133">Transmembrane helix</keyword>
<feature type="transmembrane region" description="Helical" evidence="5">
    <location>
        <begin position="30"/>
        <end position="51"/>
    </location>
</feature>
<feature type="transmembrane region" description="Helical" evidence="5">
    <location>
        <begin position="154"/>
        <end position="171"/>
    </location>
</feature>
<reference evidence="7 8" key="1">
    <citation type="submission" date="2024-09" db="EMBL/GenBank/DDBJ databases">
        <authorList>
            <person name="Lee S.D."/>
        </authorList>
    </citation>
    <scope>NUCLEOTIDE SEQUENCE [LARGE SCALE GENOMIC DNA]</scope>
    <source>
        <strain evidence="7 8">N8-3</strain>
    </source>
</reference>
<evidence type="ECO:0000313" key="7">
    <source>
        <dbReference type="EMBL" id="MFC1418329.1"/>
    </source>
</evidence>
<dbReference type="CDD" id="cd17393">
    <property type="entry name" value="MFS_MosC_like"/>
    <property type="match status" value="1"/>
</dbReference>
<feature type="transmembrane region" description="Helical" evidence="5">
    <location>
        <begin position="92"/>
        <end position="111"/>
    </location>
</feature>
<dbReference type="EMBL" id="JBHFAB010000011">
    <property type="protein sequence ID" value="MFC1418329.1"/>
    <property type="molecule type" value="Genomic_DNA"/>
</dbReference>
<feature type="transmembrane region" description="Helical" evidence="5">
    <location>
        <begin position="351"/>
        <end position="373"/>
    </location>
</feature>
<dbReference type="Pfam" id="PF07690">
    <property type="entry name" value="MFS_1"/>
    <property type="match status" value="1"/>
</dbReference>
<dbReference type="PANTHER" id="PTHR23514:SF13">
    <property type="entry name" value="INNER MEMBRANE PROTEIN YBJJ"/>
    <property type="match status" value="1"/>
</dbReference>
<dbReference type="InterPro" id="IPR020846">
    <property type="entry name" value="MFS_dom"/>
</dbReference>